<keyword evidence="4" id="KW-1185">Reference proteome</keyword>
<dbReference type="GO" id="GO:0006508">
    <property type="term" value="P:proteolysis"/>
    <property type="evidence" value="ECO:0007669"/>
    <property type="project" value="UniProtKB-KW"/>
</dbReference>
<keyword evidence="3" id="KW-0378">Hydrolase</keyword>
<dbReference type="KEGG" id="psco:LY89DRAFT_727388"/>
<dbReference type="AlphaFoldDB" id="A0A194XW45"/>
<dbReference type="Gene3D" id="2.40.70.10">
    <property type="entry name" value="Acid Proteases"/>
    <property type="match status" value="1"/>
</dbReference>
<dbReference type="OrthoDB" id="15189at2759"/>
<evidence type="ECO:0000256" key="1">
    <source>
        <dbReference type="ARBA" id="ARBA00007447"/>
    </source>
</evidence>
<dbReference type="EMBL" id="KQ947404">
    <property type="protein sequence ID" value="KUJ24356.1"/>
    <property type="molecule type" value="Genomic_DNA"/>
</dbReference>
<name>A0A194XW45_MOLSC</name>
<dbReference type="GO" id="GO:0004190">
    <property type="term" value="F:aspartic-type endopeptidase activity"/>
    <property type="evidence" value="ECO:0007669"/>
    <property type="project" value="InterPro"/>
</dbReference>
<organism evidence="3 4">
    <name type="scientific">Mollisia scopiformis</name>
    <name type="common">Conifer needle endophyte fungus</name>
    <name type="synonym">Phialocephala scopiformis</name>
    <dbReference type="NCBI Taxonomy" id="149040"/>
    <lineage>
        <taxon>Eukaryota</taxon>
        <taxon>Fungi</taxon>
        <taxon>Dikarya</taxon>
        <taxon>Ascomycota</taxon>
        <taxon>Pezizomycotina</taxon>
        <taxon>Leotiomycetes</taxon>
        <taxon>Helotiales</taxon>
        <taxon>Mollisiaceae</taxon>
        <taxon>Mollisia</taxon>
    </lineage>
</organism>
<gene>
    <name evidence="3" type="ORF">LY89DRAFT_727388</name>
</gene>
<evidence type="ECO:0000313" key="3">
    <source>
        <dbReference type="EMBL" id="KUJ24356.1"/>
    </source>
</evidence>
<feature type="domain" description="Peptidase A1" evidence="2">
    <location>
        <begin position="1"/>
        <end position="188"/>
    </location>
</feature>
<dbReference type="SUPFAM" id="SSF50630">
    <property type="entry name" value="Acid proteases"/>
    <property type="match status" value="1"/>
</dbReference>
<protein>
    <submittedName>
        <fullName evidence="3">Acid protease</fullName>
    </submittedName>
</protein>
<dbReference type="PROSITE" id="PS51767">
    <property type="entry name" value="PEPTIDASE_A1"/>
    <property type="match status" value="1"/>
</dbReference>
<dbReference type="GeneID" id="28828874"/>
<dbReference type="PANTHER" id="PTHR47966">
    <property type="entry name" value="BETA-SITE APP-CLEAVING ENZYME, ISOFORM A-RELATED"/>
    <property type="match status" value="1"/>
</dbReference>
<evidence type="ECO:0000313" key="4">
    <source>
        <dbReference type="Proteomes" id="UP000070700"/>
    </source>
</evidence>
<reference evidence="3 4" key="1">
    <citation type="submission" date="2015-10" db="EMBL/GenBank/DDBJ databases">
        <title>Full genome of DAOMC 229536 Phialocephala scopiformis, a fungal endophyte of spruce producing the potent anti-insectan compound rugulosin.</title>
        <authorList>
            <consortium name="DOE Joint Genome Institute"/>
            <person name="Walker A.K."/>
            <person name="Frasz S.L."/>
            <person name="Seifert K.A."/>
            <person name="Miller J.D."/>
            <person name="Mondo S.J."/>
            <person name="Labutti K."/>
            <person name="Lipzen A."/>
            <person name="Dockter R."/>
            <person name="Kennedy M."/>
            <person name="Grigoriev I.V."/>
            <person name="Spatafora J.W."/>
        </authorList>
    </citation>
    <scope>NUCLEOTIDE SEQUENCE [LARGE SCALE GENOMIC DNA]</scope>
    <source>
        <strain evidence="3 4">CBS 120377</strain>
    </source>
</reference>
<dbReference type="InterPro" id="IPR021109">
    <property type="entry name" value="Peptidase_aspartic_dom_sf"/>
</dbReference>
<dbReference type="Pfam" id="PF00026">
    <property type="entry name" value="Asp"/>
    <property type="match status" value="1"/>
</dbReference>
<dbReference type="InterPro" id="IPR033121">
    <property type="entry name" value="PEPTIDASE_A1"/>
</dbReference>
<comment type="similarity">
    <text evidence="1">Belongs to the peptidase A1 family.</text>
</comment>
<dbReference type="GO" id="GO:0000324">
    <property type="term" value="C:fungal-type vacuole"/>
    <property type="evidence" value="ECO:0007669"/>
    <property type="project" value="TreeGrafter"/>
</dbReference>
<dbReference type="InParanoid" id="A0A194XW45"/>
<sequence>MALSRDSSTRNYGYGGVMEIGGVPDGKAAGMNASSSFVTTGLQILSQQWINPLKPAYQFYAITPDGLSYKGATGQKGIQYIVDSGTTLMYVPTADAAAINALFVPPAQLEQGNWLIECSAKPPQVGVRVNGTVLPINPVDLVYKITENGTTCQSGIQDGGTGPYILGDVFMVNTLSVIDVGNLQMRFSSRQYYA</sequence>
<dbReference type="PANTHER" id="PTHR47966:SF47">
    <property type="entry name" value="ENDOPEPTIDASE, PUTATIVE (AFU_ORTHOLOGUE AFUA_3G01220)-RELATED"/>
    <property type="match status" value="1"/>
</dbReference>
<evidence type="ECO:0000259" key="2">
    <source>
        <dbReference type="PROSITE" id="PS51767"/>
    </source>
</evidence>
<accession>A0A194XW45</accession>
<dbReference type="InterPro" id="IPR001461">
    <property type="entry name" value="Aspartic_peptidase_A1"/>
</dbReference>
<proteinExistence type="inferred from homology"/>
<dbReference type="RefSeq" id="XP_018078711.1">
    <property type="nucleotide sequence ID" value="XM_018219148.1"/>
</dbReference>
<dbReference type="PRINTS" id="PR00792">
    <property type="entry name" value="PEPSIN"/>
</dbReference>
<dbReference type="Proteomes" id="UP000070700">
    <property type="component" value="Unassembled WGS sequence"/>
</dbReference>
<keyword evidence="3" id="KW-0645">Protease</keyword>